<dbReference type="InterPro" id="IPR000515">
    <property type="entry name" value="MetI-like"/>
</dbReference>
<reference evidence="9 10" key="1">
    <citation type="submission" date="2019-07" db="EMBL/GenBank/DDBJ databases">
        <title>Reinekea sp. strain SSH23 genome sequencing and assembly.</title>
        <authorList>
            <person name="Kim I."/>
        </authorList>
    </citation>
    <scope>NUCLEOTIDE SEQUENCE [LARGE SCALE GENOMIC DNA]</scope>
    <source>
        <strain evidence="9 10">SSH23</strain>
    </source>
</reference>
<accession>A0A5C8Z3S2</accession>
<evidence type="ECO:0000256" key="1">
    <source>
        <dbReference type="ARBA" id="ARBA00004651"/>
    </source>
</evidence>
<feature type="transmembrane region" description="Helical" evidence="7">
    <location>
        <begin position="413"/>
        <end position="437"/>
    </location>
</feature>
<evidence type="ECO:0000256" key="7">
    <source>
        <dbReference type="SAM" id="Phobius"/>
    </source>
</evidence>
<evidence type="ECO:0000259" key="8">
    <source>
        <dbReference type="PROSITE" id="PS50928"/>
    </source>
</evidence>
<dbReference type="PANTHER" id="PTHR30183">
    <property type="entry name" value="MOLYBDENUM TRANSPORT SYSTEM PERMEASE PROTEIN MODB"/>
    <property type="match status" value="1"/>
</dbReference>
<evidence type="ECO:0000256" key="2">
    <source>
        <dbReference type="ARBA" id="ARBA00022448"/>
    </source>
</evidence>
<keyword evidence="4 7" id="KW-0812">Transmembrane</keyword>
<evidence type="ECO:0000256" key="4">
    <source>
        <dbReference type="ARBA" id="ARBA00022692"/>
    </source>
</evidence>
<dbReference type="EMBL" id="VKAD01000002">
    <property type="protein sequence ID" value="TXR51848.1"/>
    <property type="molecule type" value="Genomic_DNA"/>
</dbReference>
<feature type="transmembrane region" description="Helical" evidence="7">
    <location>
        <begin position="371"/>
        <end position="393"/>
    </location>
</feature>
<evidence type="ECO:0000256" key="3">
    <source>
        <dbReference type="ARBA" id="ARBA00022475"/>
    </source>
</evidence>
<dbReference type="GO" id="GO:0005886">
    <property type="term" value="C:plasma membrane"/>
    <property type="evidence" value="ECO:0007669"/>
    <property type="project" value="UniProtKB-SubCell"/>
</dbReference>
<feature type="transmembrane region" description="Helical" evidence="7">
    <location>
        <begin position="550"/>
        <end position="571"/>
    </location>
</feature>
<evidence type="ECO:0000256" key="6">
    <source>
        <dbReference type="ARBA" id="ARBA00023136"/>
    </source>
</evidence>
<comment type="subcellular location">
    <subcellularLocation>
        <location evidence="1">Cell membrane</location>
        <topology evidence="1">Multi-pass membrane protein</topology>
    </subcellularLocation>
</comment>
<feature type="transmembrane region" description="Helical" evidence="7">
    <location>
        <begin position="121"/>
        <end position="142"/>
    </location>
</feature>
<proteinExistence type="predicted"/>
<dbReference type="PANTHER" id="PTHR30183:SF6">
    <property type="entry name" value="INNER MEMBRANE ABC TRANSPORTER PERMEASE PROTEIN YNJC"/>
    <property type="match status" value="1"/>
</dbReference>
<dbReference type="OrthoDB" id="7852521at2"/>
<keyword evidence="2" id="KW-0813">Transport</keyword>
<feature type="domain" description="ABC transmembrane type-1" evidence="8">
    <location>
        <begin position="74"/>
        <end position="286"/>
    </location>
</feature>
<feature type="transmembrane region" description="Helical" evidence="7">
    <location>
        <begin position="222"/>
        <end position="244"/>
    </location>
</feature>
<dbReference type="SUPFAM" id="SSF161098">
    <property type="entry name" value="MetI-like"/>
    <property type="match status" value="2"/>
</dbReference>
<feature type="transmembrane region" description="Helical" evidence="7">
    <location>
        <begin position="317"/>
        <end position="342"/>
    </location>
</feature>
<keyword evidence="10" id="KW-1185">Reference proteome</keyword>
<protein>
    <recommendedName>
        <fullName evidence="8">ABC transmembrane type-1 domain-containing protein</fullName>
    </recommendedName>
</protein>
<feature type="transmembrane region" description="Helical" evidence="7">
    <location>
        <begin position="495"/>
        <end position="516"/>
    </location>
</feature>
<dbReference type="Gene3D" id="1.10.3720.10">
    <property type="entry name" value="MetI-like"/>
    <property type="match status" value="2"/>
</dbReference>
<feature type="transmembrane region" description="Helical" evidence="7">
    <location>
        <begin position="21"/>
        <end position="42"/>
    </location>
</feature>
<feature type="domain" description="ABC transmembrane type-1" evidence="8">
    <location>
        <begin position="371"/>
        <end position="563"/>
    </location>
</feature>
<feature type="transmembrane region" description="Helical" evidence="7">
    <location>
        <begin position="443"/>
        <end position="462"/>
    </location>
</feature>
<dbReference type="CDD" id="cd06261">
    <property type="entry name" value="TM_PBP2"/>
    <property type="match status" value="1"/>
</dbReference>
<dbReference type="Proteomes" id="UP000321764">
    <property type="component" value="Unassembled WGS sequence"/>
</dbReference>
<dbReference type="AlphaFoldDB" id="A0A5C8Z3S2"/>
<dbReference type="RefSeq" id="WP_147714445.1">
    <property type="nucleotide sequence ID" value="NZ_VKAD01000002.1"/>
</dbReference>
<evidence type="ECO:0000313" key="10">
    <source>
        <dbReference type="Proteomes" id="UP000321764"/>
    </source>
</evidence>
<keyword evidence="6 7" id="KW-0472">Membrane</keyword>
<keyword evidence="3" id="KW-1003">Cell membrane</keyword>
<feature type="transmembrane region" description="Helical" evidence="7">
    <location>
        <begin position="78"/>
        <end position="100"/>
    </location>
</feature>
<name>A0A5C8Z3S2_9GAMM</name>
<evidence type="ECO:0000313" key="9">
    <source>
        <dbReference type="EMBL" id="TXR51848.1"/>
    </source>
</evidence>
<evidence type="ECO:0000256" key="5">
    <source>
        <dbReference type="ARBA" id="ARBA00022989"/>
    </source>
</evidence>
<dbReference type="InterPro" id="IPR035906">
    <property type="entry name" value="MetI-like_sf"/>
</dbReference>
<comment type="caution">
    <text evidence="9">The sequence shown here is derived from an EMBL/GenBank/DDBJ whole genome shotgun (WGS) entry which is preliminary data.</text>
</comment>
<dbReference type="GO" id="GO:0055085">
    <property type="term" value="P:transmembrane transport"/>
    <property type="evidence" value="ECO:0007669"/>
    <property type="project" value="InterPro"/>
</dbReference>
<feature type="transmembrane region" description="Helical" evidence="7">
    <location>
        <begin position="264"/>
        <end position="289"/>
    </location>
</feature>
<gene>
    <name evidence="9" type="ORF">FME95_10475</name>
</gene>
<keyword evidence="5 7" id="KW-1133">Transmembrane helix</keyword>
<sequence>MKPYLTFFLKPQLSKVGLSTSPWLTSAIFLLPVAVGLLGTWLPAFGWLPAIDARAFSIQAWSLMTDYPGFWTALKTTLTTGLVASFLAILITLLLLIGLYPSKLFKTIERNLAPLLSVPHAAFAIGLGLLIMPSGWLVRLLAQGFDQLASPPNIATFQDPMGLSLILALTLKEIPFLLFMSLAVLPSLKVSQTITLTHSLGHSRRYAWVWLIFPQLYKQIKLPFFAIIAYSLTVVDIAMIAGPTTPPTLAVMVNHWFYDPNLELRTLGAAGATSLLAINILVLGLLHLLEKPAALLRCHVVNQGSKKAHRIFWEKPIALVSALLLFSFYIGATLQMLSWSFASRWRYPHLWPDGFSTKAWSRIFNRIDEPFYTTFQLALASATLALVLCILMLENEVRLRHKKRSINTDNIQLLIYLPLLIPQIAFLFGFQVFLIQLGIDANFYALLWSHCIFVIPYVFLTLSGPYRRYDQRYQLQALSLSASHLKSFWLIKLPILLRPILYAFATGFSVSIAQYLPTLFIGAGKFSTLTTEAVAITSGSDRRLIAVMALWQQALPLLIFLFATLAPALLFRKRKALL</sequence>
<feature type="transmembrane region" description="Helical" evidence="7">
    <location>
        <begin position="162"/>
        <end position="185"/>
    </location>
</feature>
<organism evidence="9 10">
    <name type="scientific">Reinekea thalattae</name>
    <dbReference type="NCBI Taxonomy" id="2593301"/>
    <lineage>
        <taxon>Bacteria</taxon>
        <taxon>Pseudomonadati</taxon>
        <taxon>Pseudomonadota</taxon>
        <taxon>Gammaproteobacteria</taxon>
        <taxon>Oceanospirillales</taxon>
        <taxon>Saccharospirillaceae</taxon>
        <taxon>Reinekea</taxon>
    </lineage>
</organism>
<dbReference type="PROSITE" id="PS50928">
    <property type="entry name" value="ABC_TM1"/>
    <property type="match status" value="2"/>
</dbReference>